<accession>A0ABD1A0L6</accession>
<evidence type="ECO:0000313" key="3">
    <source>
        <dbReference type="Proteomes" id="UP001558713"/>
    </source>
</evidence>
<feature type="compositionally biased region" description="Polar residues" evidence="1">
    <location>
        <begin position="62"/>
        <end position="78"/>
    </location>
</feature>
<protein>
    <submittedName>
        <fullName evidence="2">Uncharacterized protein</fullName>
    </submittedName>
</protein>
<feature type="region of interest" description="Disordered" evidence="1">
    <location>
        <begin position="47"/>
        <end position="80"/>
    </location>
</feature>
<gene>
    <name evidence="2" type="ORF">V5N11_012539</name>
</gene>
<evidence type="ECO:0000256" key="1">
    <source>
        <dbReference type="SAM" id="MobiDB-lite"/>
    </source>
</evidence>
<dbReference type="EMBL" id="JBANAX010000789">
    <property type="protein sequence ID" value="KAL1193300.1"/>
    <property type="molecule type" value="Genomic_DNA"/>
</dbReference>
<dbReference type="Proteomes" id="UP001558713">
    <property type="component" value="Unassembled WGS sequence"/>
</dbReference>
<proteinExistence type="predicted"/>
<dbReference type="AlphaFoldDB" id="A0ABD1A0L6"/>
<name>A0ABD1A0L6_CARAN</name>
<reference evidence="2 3" key="1">
    <citation type="submission" date="2024-04" db="EMBL/GenBank/DDBJ databases">
        <title>Genome assembly C_amara_ONT_v2.</title>
        <authorList>
            <person name="Yant L."/>
            <person name="Moore C."/>
            <person name="Slenker M."/>
        </authorList>
    </citation>
    <scope>NUCLEOTIDE SEQUENCE [LARGE SCALE GENOMIC DNA]</scope>
    <source>
        <tissue evidence="2">Leaf</tissue>
    </source>
</reference>
<keyword evidence="3" id="KW-1185">Reference proteome</keyword>
<sequence>MCYGILYSYTNWILHGEDVIVSGNARVHSNTAPIDLDSTVNLLDDHFPDTSTNIDGGYEPGSSEQPMNTDRPSTSSGSCDKGEGFDELFADFNQELYTECTKFTKFSFILSCIILNVCVRIPSY</sequence>
<organism evidence="2 3">
    <name type="scientific">Cardamine amara subsp. amara</name>
    <dbReference type="NCBI Taxonomy" id="228776"/>
    <lineage>
        <taxon>Eukaryota</taxon>
        <taxon>Viridiplantae</taxon>
        <taxon>Streptophyta</taxon>
        <taxon>Embryophyta</taxon>
        <taxon>Tracheophyta</taxon>
        <taxon>Spermatophyta</taxon>
        <taxon>Magnoliopsida</taxon>
        <taxon>eudicotyledons</taxon>
        <taxon>Gunneridae</taxon>
        <taxon>Pentapetalae</taxon>
        <taxon>rosids</taxon>
        <taxon>malvids</taxon>
        <taxon>Brassicales</taxon>
        <taxon>Brassicaceae</taxon>
        <taxon>Cardamineae</taxon>
        <taxon>Cardamine</taxon>
    </lineage>
</organism>
<comment type="caution">
    <text evidence="2">The sequence shown here is derived from an EMBL/GenBank/DDBJ whole genome shotgun (WGS) entry which is preliminary data.</text>
</comment>
<evidence type="ECO:0000313" key="2">
    <source>
        <dbReference type="EMBL" id="KAL1193300.1"/>
    </source>
</evidence>